<dbReference type="EMBL" id="JPRO01000001">
    <property type="protein sequence ID" value="KFF09128.1"/>
    <property type="molecule type" value="Genomic_DNA"/>
</dbReference>
<evidence type="ECO:0000313" key="2">
    <source>
        <dbReference type="Proteomes" id="UP000028703"/>
    </source>
</evidence>
<keyword evidence="2" id="KW-1185">Reference proteome</keyword>
<dbReference type="RefSeq" id="WP_034700990.1">
    <property type="nucleotide sequence ID" value="NZ_JPRO01000001.1"/>
</dbReference>
<dbReference type="eggNOG" id="COG2842">
    <property type="taxonomic scope" value="Bacteria"/>
</dbReference>
<accession>A0A085ZXG4</accession>
<dbReference type="Proteomes" id="UP000028703">
    <property type="component" value="Unassembled WGS sequence"/>
</dbReference>
<dbReference type="AlphaFoldDB" id="A0A085ZXG4"/>
<name>A0A085ZXG4_9FLAO</name>
<evidence type="ECO:0008006" key="3">
    <source>
        <dbReference type="Google" id="ProtNLM"/>
    </source>
</evidence>
<dbReference type="InterPro" id="IPR027417">
    <property type="entry name" value="P-loop_NTPase"/>
</dbReference>
<dbReference type="Gene3D" id="3.40.50.300">
    <property type="entry name" value="P-loop containing nucleotide triphosphate hydrolases"/>
    <property type="match status" value="1"/>
</dbReference>
<protein>
    <recommendedName>
        <fullName evidence="3">TniB</fullName>
    </recommendedName>
</protein>
<dbReference type="STRING" id="421531.IX38_01015"/>
<dbReference type="InterPro" id="IPR008868">
    <property type="entry name" value="TniB"/>
</dbReference>
<dbReference type="OrthoDB" id="14765at2"/>
<dbReference type="Pfam" id="PF05621">
    <property type="entry name" value="TniB"/>
    <property type="match status" value="1"/>
</dbReference>
<gene>
    <name evidence="1" type="ORF">IX38_01015</name>
</gene>
<sequence length="293" mass="33538">MKHLTDKTKEFVESATIEDRIHSCRNSKWIGYTQASKIMNKLEELLVYPKTVRMPNILLVGDSNNGKTAILDKFKQKNLSYVDEDIRVISPVVLVQAPPEPDERRFYNAILEVLYAPYRTSEKLDSRYLRVKKLLLNLKTKVLIIDEIHHVLAGSPSKQRKFLNVIKHLSNDLQICLVCAGTKLAFNAIQSDQQLANRFDPRILPRWNNDIELKRLLVSFEALLPLKEESLLIEPSMSNKILSLSDGLIGEIAKILELSSIEAIKSGKEKITKEILNSIDYISPEDRKKKFIS</sequence>
<dbReference type="SUPFAM" id="SSF52540">
    <property type="entry name" value="P-loop containing nucleoside triphosphate hydrolases"/>
    <property type="match status" value="1"/>
</dbReference>
<organism evidence="1 2">
    <name type="scientific">Chryseobacterium luteum</name>
    <dbReference type="NCBI Taxonomy" id="421531"/>
    <lineage>
        <taxon>Bacteria</taxon>
        <taxon>Pseudomonadati</taxon>
        <taxon>Bacteroidota</taxon>
        <taxon>Flavobacteriia</taxon>
        <taxon>Flavobacteriales</taxon>
        <taxon>Weeksellaceae</taxon>
        <taxon>Chryseobacterium group</taxon>
        <taxon>Chryseobacterium</taxon>
    </lineage>
</organism>
<comment type="caution">
    <text evidence="1">The sequence shown here is derived from an EMBL/GenBank/DDBJ whole genome shotgun (WGS) entry which is preliminary data.</text>
</comment>
<reference evidence="1 2" key="1">
    <citation type="submission" date="2014-07" db="EMBL/GenBank/DDBJ databases">
        <title>Genome of Chryseobacterium luteum DSM 18605.</title>
        <authorList>
            <person name="Stropko S.J."/>
            <person name="Pipes S.E."/>
            <person name="Newman J.D."/>
        </authorList>
    </citation>
    <scope>NUCLEOTIDE SEQUENCE [LARGE SCALE GENOMIC DNA]</scope>
    <source>
        <strain evidence="1 2">DSM 18605</strain>
    </source>
</reference>
<proteinExistence type="predicted"/>
<evidence type="ECO:0000313" key="1">
    <source>
        <dbReference type="EMBL" id="KFF09128.1"/>
    </source>
</evidence>